<proteinExistence type="predicted"/>
<accession>X1MRZ0</accession>
<comment type="caution">
    <text evidence="2">The sequence shown here is derived from an EMBL/GenBank/DDBJ whole genome shotgun (WGS) entry which is preliminary data.</text>
</comment>
<feature type="compositionally biased region" description="Basic and acidic residues" evidence="1">
    <location>
        <begin position="1"/>
        <end position="22"/>
    </location>
</feature>
<protein>
    <submittedName>
        <fullName evidence="2">Uncharacterized protein</fullName>
    </submittedName>
</protein>
<evidence type="ECO:0000313" key="2">
    <source>
        <dbReference type="EMBL" id="GAI34063.1"/>
    </source>
</evidence>
<gene>
    <name evidence="2" type="ORF">S06H3_47409</name>
</gene>
<reference evidence="2" key="1">
    <citation type="journal article" date="2014" name="Front. Microbiol.">
        <title>High frequency of phylogenetically diverse reductive dehalogenase-homologous genes in deep subseafloor sedimentary metagenomes.</title>
        <authorList>
            <person name="Kawai M."/>
            <person name="Futagami T."/>
            <person name="Toyoda A."/>
            <person name="Takaki Y."/>
            <person name="Nishi S."/>
            <person name="Hori S."/>
            <person name="Arai W."/>
            <person name="Tsubouchi T."/>
            <person name="Morono Y."/>
            <person name="Uchiyama I."/>
            <person name="Ito T."/>
            <person name="Fujiyama A."/>
            <person name="Inagaki F."/>
            <person name="Takami H."/>
        </authorList>
    </citation>
    <scope>NUCLEOTIDE SEQUENCE</scope>
    <source>
        <strain evidence="2">Expedition CK06-06</strain>
    </source>
</reference>
<sequence>MKTRFEREDQKEKRMKHLHENADSSLSDYS</sequence>
<feature type="non-terminal residue" evidence="2">
    <location>
        <position position="30"/>
    </location>
</feature>
<name>X1MRZ0_9ZZZZ</name>
<dbReference type="AlphaFoldDB" id="X1MRZ0"/>
<evidence type="ECO:0000256" key="1">
    <source>
        <dbReference type="SAM" id="MobiDB-lite"/>
    </source>
</evidence>
<organism evidence="2">
    <name type="scientific">marine sediment metagenome</name>
    <dbReference type="NCBI Taxonomy" id="412755"/>
    <lineage>
        <taxon>unclassified sequences</taxon>
        <taxon>metagenomes</taxon>
        <taxon>ecological metagenomes</taxon>
    </lineage>
</organism>
<feature type="region of interest" description="Disordered" evidence="1">
    <location>
        <begin position="1"/>
        <end position="30"/>
    </location>
</feature>
<dbReference type="EMBL" id="BARV01029776">
    <property type="protein sequence ID" value="GAI34063.1"/>
    <property type="molecule type" value="Genomic_DNA"/>
</dbReference>